<dbReference type="InterPro" id="IPR019835">
    <property type="entry name" value="SWIB_domain"/>
</dbReference>
<dbReference type="EMBL" id="LR746270">
    <property type="protein sequence ID" value="CAA7399393.1"/>
    <property type="molecule type" value="Genomic_DNA"/>
</dbReference>
<dbReference type="Proteomes" id="UP000663760">
    <property type="component" value="Chromosome 7"/>
</dbReference>
<dbReference type="CDD" id="cd10567">
    <property type="entry name" value="SWIB-MDM2_like"/>
    <property type="match status" value="1"/>
</dbReference>
<proteinExistence type="predicted"/>
<organism evidence="3 4">
    <name type="scientific">Spirodela intermedia</name>
    <name type="common">Intermediate duckweed</name>
    <dbReference type="NCBI Taxonomy" id="51605"/>
    <lineage>
        <taxon>Eukaryota</taxon>
        <taxon>Viridiplantae</taxon>
        <taxon>Streptophyta</taxon>
        <taxon>Embryophyta</taxon>
        <taxon>Tracheophyta</taxon>
        <taxon>Spermatophyta</taxon>
        <taxon>Magnoliopsida</taxon>
        <taxon>Liliopsida</taxon>
        <taxon>Araceae</taxon>
        <taxon>Lemnoideae</taxon>
        <taxon>Spirodela</taxon>
    </lineage>
</organism>
<dbReference type="AlphaFoldDB" id="A0A7I8KNL4"/>
<reference evidence="3" key="1">
    <citation type="submission" date="2020-02" db="EMBL/GenBank/DDBJ databases">
        <authorList>
            <person name="Scholz U."/>
            <person name="Mascher M."/>
            <person name="Fiebig A."/>
        </authorList>
    </citation>
    <scope>NUCLEOTIDE SEQUENCE</scope>
</reference>
<dbReference type="InterPro" id="IPR036885">
    <property type="entry name" value="SWIB_MDM2_dom_sf"/>
</dbReference>
<dbReference type="InterPro" id="IPR003121">
    <property type="entry name" value="SWIB_MDM2_domain"/>
</dbReference>
<protein>
    <recommendedName>
        <fullName evidence="2">DM2 domain-containing protein</fullName>
    </recommendedName>
</protein>
<feature type="domain" description="DM2" evidence="2">
    <location>
        <begin position="63"/>
        <end position="141"/>
    </location>
</feature>
<dbReference type="Gene3D" id="1.10.245.10">
    <property type="entry name" value="SWIB/MDM2 domain"/>
    <property type="match status" value="1"/>
</dbReference>
<dbReference type="SUPFAM" id="SSF47592">
    <property type="entry name" value="SWIB/MDM2 domain"/>
    <property type="match status" value="1"/>
</dbReference>
<keyword evidence="4" id="KW-1185">Reference proteome</keyword>
<name>A0A7I8KNL4_SPIIN</name>
<gene>
    <name evidence="3" type="ORF">SI8410_07010063</name>
</gene>
<dbReference type="Pfam" id="PF02201">
    <property type="entry name" value="SWIB"/>
    <property type="match status" value="1"/>
</dbReference>
<evidence type="ECO:0000259" key="2">
    <source>
        <dbReference type="PROSITE" id="PS51925"/>
    </source>
</evidence>
<dbReference type="PROSITE" id="PS51925">
    <property type="entry name" value="SWIB_MDM2"/>
    <property type="match status" value="1"/>
</dbReference>
<feature type="region of interest" description="Disordered" evidence="1">
    <location>
        <begin position="48"/>
        <end position="69"/>
    </location>
</feature>
<evidence type="ECO:0000256" key="1">
    <source>
        <dbReference type="SAM" id="MobiDB-lite"/>
    </source>
</evidence>
<dbReference type="PANTHER" id="PTHR13844">
    <property type="entry name" value="SWI/SNF-RELATED MATRIX-ASSOCIATED ACTIN-DEPENDENT REGULATOR OF CHROMATIN SUBFAMILY D"/>
    <property type="match status" value="1"/>
</dbReference>
<dbReference type="SMART" id="SM00151">
    <property type="entry name" value="SWIB"/>
    <property type="match status" value="1"/>
</dbReference>
<evidence type="ECO:0000313" key="4">
    <source>
        <dbReference type="Proteomes" id="UP000663760"/>
    </source>
</evidence>
<dbReference type="OrthoDB" id="10251073at2759"/>
<accession>A0A7I8KNL4</accession>
<evidence type="ECO:0000313" key="3">
    <source>
        <dbReference type="EMBL" id="CAA7399393.1"/>
    </source>
</evidence>
<sequence>MAAASSLLSGYSASPALAVRAPQSITGSSPFAISLPRRGVLAMCDASKSVSTEVPKGKGKPRGISQPRPISQAMQELLGVSEIPRTQALKQIWAYIKQHNLQDTENKKIIICDDKLKRIFGGRDRVGFLEISGLLNPHFMK</sequence>